<protein>
    <submittedName>
        <fullName evidence="3">Acyltransferase</fullName>
        <ecNumber evidence="3">2.3.-.-</ecNumber>
    </submittedName>
</protein>
<evidence type="ECO:0000256" key="1">
    <source>
        <dbReference type="SAM" id="Phobius"/>
    </source>
</evidence>
<dbReference type="EC" id="2.3.-.-" evidence="3"/>
<dbReference type="InterPro" id="IPR050879">
    <property type="entry name" value="Acyltransferase_3"/>
</dbReference>
<dbReference type="EMBL" id="JBBKTW010000012">
    <property type="protein sequence ID" value="MEN2991600.1"/>
    <property type="molecule type" value="Genomic_DNA"/>
</dbReference>
<dbReference type="InterPro" id="IPR002656">
    <property type="entry name" value="Acyl_transf_3_dom"/>
</dbReference>
<dbReference type="RefSeq" id="WP_345935696.1">
    <property type="nucleotide sequence ID" value="NZ_JBBKTV010000014.1"/>
</dbReference>
<dbReference type="PANTHER" id="PTHR23028:SF131">
    <property type="entry name" value="BLR2367 PROTEIN"/>
    <property type="match status" value="1"/>
</dbReference>
<dbReference type="Pfam" id="PF01757">
    <property type="entry name" value="Acyl_transf_3"/>
    <property type="match status" value="1"/>
</dbReference>
<feature type="transmembrane region" description="Helical" evidence="1">
    <location>
        <begin position="207"/>
        <end position="224"/>
    </location>
</feature>
<organism evidence="3 4">
    <name type="scientific">Tistrella arctica</name>
    <dbReference type="NCBI Taxonomy" id="3133430"/>
    <lineage>
        <taxon>Bacteria</taxon>
        <taxon>Pseudomonadati</taxon>
        <taxon>Pseudomonadota</taxon>
        <taxon>Alphaproteobacteria</taxon>
        <taxon>Geminicoccales</taxon>
        <taxon>Geminicoccaceae</taxon>
        <taxon>Tistrella</taxon>
    </lineage>
</organism>
<name>A0ABU9YS19_9PROT</name>
<gene>
    <name evidence="3" type="ORF">WG926_25025</name>
</gene>
<comment type="caution">
    <text evidence="3">The sequence shown here is derived from an EMBL/GenBank/DDBJ whole genome shotgun (WGS) entry which is preliminary data.</text>
</comment>
<keyword evidence="1" id="KW-0812">Transmembrane</keyword>
<accession>A0ABU9YS19</accession>
<keyword evidence="3" id="KW-0808">Transferase</keyword>
<dbReference type="Proteomes" id="UP001413721">
    <property type="component" value="Unassembled WGS sequence"/>
</dbReference>
<dbReference type="PANTHER" id="PTHR23028">
    <property type="entry name" value="ACETYLTRANSFERASE"/>
    <property type="match status" value="1"/>
</dbReference>
<evidence type="ECO:0000259" key="2">
    <source>
        <dbReference type="Pfam" id="PF01757"/>
    </source>
</evidence>
<feature type="transmembrane region" description="Helical" evidence="1">
    <location>
        <begin position="39"/>
        <end position="56"/>
    </location>
</feature>
<keyword evidence="3" id="KW-0012">Acyltransferase</keyword>
<proteinExistence type="predicted"/>
<feature type="transmembrane region" description="Helical" evidence="1">
    <location>
        <begin position="321"/>
        <end position="343"/>
    </location>
</feature>
<feature type="transmembrane region" description="Helical" evidence="1">
    <location>
        <begin position="150"/>
        <end position="170"/>
    </location>
</feature>
<feature type="transmembrane region" description="Helical" evidence="1">
    <location>
        <begin position="12"/>
        <end position="33"/>
    </location>
</feature>
<feature type="domain" description="Acyltransferase 3" evidence="2">
    <location>
        <begin position="6"/>
        <end position="336"/>
    </location>
</feature>
<feature type="transmembrane region" description="Helical" evidence="1">
    <location>
        <begin position="177"/>
        <end position="195"/>
    </location>
</feature>
<feature type="transmembrane region" description="Helical" evidence="1">
    <location>
        <begin position="236"/>
        <end position="265"/>
    </location>
</feature>
<feature type="transmembrane region" description="Helical" evidence="1">
    <location>
        <begin position="285"/>
        <end position="309"/>
    </location>
</feature>
<keyword evidence="1" id="KW-1133">Transmembrane helix</keyword>
<evidence type="ECO:0000313" key="4">
    <source>
        <dbReference type="Proteomes" id="UP001413721"/>
    </source>
</evidence>
<dbReference type="GO" id="GO:0016746">
    <property type="term" value="F:acyltransferase activity"/>
    <property type="evidence" value="ECO:0007669"/>
    <property type="project" value="UniProtKB-KW"/>
</dbReference>
<evidence type="ECO:0000313" key="3">
    <source>
        <dbReference type="EMBL" id="MEN2991600.1"/>
    </source>
</evidence>
<keyword evidence="4" id="KW-1185">Reference proteome</keyword>
<feature type="transmembrane region" description="Helical" evidence="1">
    <location>
        <begin position="77"/>
        <end position="96"/>
    </location>
</feature>
<reference evidence="3 4" key="1">
    <citation type="submission" date="2024-03" db="EMBL/GenBank/DDBJ databases">
        <title>High-quality draft genome sequencing of Tistrella sp. BH-R2-4.</title>
        <authorList>
            <person name="Dong C."/>
        </authorList>
    </citation>
    <scope>NUCLEOTIDE SEQUENCE [LARGE SCALE GENOMIC DNA]</scope>
    <source>
        <strain evidence="3 4">BH-R2-4</strain>
    </source>
</reference>
<sequence length="360" mass="40351">MGRISAFEGLRGVMACWVMLFHIAAFSGMSFANAIQPDIPVDVFILISGFVIAHLFTAKDEPYGQFIFRRFMRLYPIYLLALALAIGLTEVYRHIIFDSPLSPFMGSQQERQTEVDEAFLVHIAVHLTLLHGALPDAVLPRSSMAILSPAWSISLEWQFYLIAPFVIGWIKTLRRFFIALTLAYIGFWLIRLSGLEFGKPSFILQRLPHFILGIGAYLFYFKLLHEGKASPRQSKFLLIIGTVCAVALASQAVFIGFLFLLAISWPLNLRGGGLASRIDSALSSHWVVAVGAASYSIYILHVPIIWLVLHFLMPVVGGNRYGIFAIMLAVVPAVTIAISMQTYRYVEKPLMRLRLTPRVN</sequence>
<keyword evidence="1" id="KW-0472">Membrane</keyword>